<organism evidence="2 3">
    <name type="scientific">Sphingomonas swuensis</name>
    <dbReference type="NCBI Taxonomy" id="977800"/>
    <lineage>
        <taxon>Bacteria</taxon>
        <taxon>Pseudomonadati</taxon>
        <taxon>Pseudomonadota</taxon>
        <taxon>Alphaproteobacteria</taxon>
        <taxon>Sphingomonadales</taxon>
        <taxon>Sphingomonadaceae</taxon>
        <taxon>Sphingomonas</taxon>
    </lineage>
</organism>
<protein>
    <submittedName>
        <fullName evidence="2">Uncharacterized protein</fullName>
    </submittedName>
</protein>
<proteinExistence type="predicted"/>
<feature type="signal peptide" evidence="1">
    <location>
        <begin position="1"/>
        <end position="30"/>
    </location>
</feature>
<gene>
    <name evidence="2" type="ORF">GCM10022280_17080</name>
</gene>
<sequence length="167" mass="17737">MARIVAAAMSLRIPMLALVPAALLVAPAPAASPPPVEHAEVRFAQGDCDSLLLEGRPRTRGCKPNLVSLAYRSGLVSFVFAGKDGRHLSFLTRIERQVGQETRLKVGQVTIVTRGGAEAYASPAAGDCVLTPFAVNRSRLECSAKAGGSRYSALFRTSDAEPRIVTF</sequence>
<keyword evidence="3" id="KW-1185">Reference proteome</keyword>
<evidence type="ECO:0000313" key="2">
    <source>
        <dbReference type="EMBL" id="GAA4018221.1"/>
    </source>
</evidence>
<comment type="caution">
    <text evidence="2">The sequence shown here is derived from an EMBL/GenBank/DDBJ whole genome shotgun (WGS) entry which is preliminary data.</text>
</comment>
<reference evidence="3" key="1">
    <citation type="journal article" date="2019" name="Int. J. Syst. Evol. Microbiol.">
        <title>The Global Catalogue of Microorganisms (GCM) 10K type strain sequencing project: providing services to taxonomists for standard genome sequencing and annotation.</title>
        <authorList>
            <consortium name="The Broad Institute Genomics Platform"/>
            <consortium name="The Broad Institute Genome Sequencing Center for Infectious Disease"/>
            <person name="Wu L."/>
            <person name="Ma J."/>
        </authorList>
    </citation>
    <scope>NUCLEOTIDE SEQUENCE [LARGE SCALE GENOMIC DNA]</scope>
    <source>
        <strain evidence="3">JCM 17563</strain>
    </source>
</reference>
<name>A0ABP7SYG2_9SPHN</name>
<evidence type="ECO:0000256" key="1">
    <source>
        <dbReference type="SAM" id="SignalP"/>
    </source>
</evidence>
<evidence type="ECO:0000313" key="3">
    <source>
        <dbReference type="Proteomes" id="UP001500235"/>
    </source>
</evidence>
<accession>A0ABP7SYG2</accession>
<keyword evidence="1" id="KW-0732">Signal</keyword>
<dbReference type="EMBL" id="BAABBQ010000001">
    <property type="protein sequence ID" value="GAA4018221.1"/>
    <property type="molecule type" value="Genomic_DNA"/>
</dbReference>
<feature type="chain" id="PRO_5046769231" evidence="1">
    <location>
        <begin position="31"/>
        <end position="167"/>
    </location>
</feature>
<dbReference type="Proteomes" id="UP001500235">
    <property type="component" value="Unassembled WGS sequence"/>
</dbReference>